<dbReference type="Proteomes" id="UP000034231">
    <property type="component" value="Unassembled WGS sequence"/>
</dbReference>
<dbReference type="PANTHER" id="PTHR30003:SF0">
    <property type="entry name" value="GLYCOLATE PERMEASE GLCA-RELATED"/>
    <property type="match status" value="1"/>
</dbReference>
<name>A0A0G0I328_9BACT</name>
<dbReference type="AlphaFoldDB" id="A0A0G0I328"/>
<evidence type="ECO:0000256" key="1">
    <source>
        <dbReference type="ARBA" id="ARBA00004651"/>
    </source>
</evidence>
<dbReference type="GO" id="GO:0015129">
    <property type="term" value="F:lactate transmembrane transporter activity"/>
    <property type="evidence" value="ECO:0007669"/>
    <property type="project" value="UniProtKB-UniRule"/>
</dbReference>
<evidence type="ECO:0000256" key="3">
    <source>
        <dbReference type="ARBA" id="ARBA00022448"/>
    </source>
</evidence>
<feature type="transmembrane region" description="Helical" evidence="8">
    <location>
        <begin position="215"/>
        <end position="237"/>
    </location>
</feature>
<feature type="transmembrane region" description="Helical" evidence="8">
    <location>
        <begin position="129"/>
        <end position="151"/>
    </location>
</feature>
<evidence type="ECO:0000313" key="10">
    <source>
        <dbReference type="Proteomes" id="UP000034231"/>
    </source>
</evidence>
<dbReference type="EMBL" id="LBTX01000011">
    <property type="protein sequence ID" value="KKQ49718.1"/>
    <property type="molecule type" value="Genomic_DNA"/>
</dbReference>
<comment type="subcellular location">
    <subcellularLocation>
        <location evidence="1 8">Cell membrane</location>
        <topology evidence="1 8">Multi-pass membrane protein</topology>
    </subcellularLocation>
</comment>
<proteinExistence type="inferred from homology"/>
<dbReference type="PATRIC" id="fig|1618488.3.peg.700"/>
<evidence type="ECO:0000256" key="6">
    <source>
        <dbReference type="ARBA" id="ARBA00022989"/>
    </source>
</evidence>
<feature type="transmembrane region" description="Helical" evidence="8">
    <location>
        <begin position="185"/>
        <end position="203"/>
    </location>
</feature>
<dbReference type="PANTHER" id="PTHR30003">
    <property type="entry name" value="L-LACTATE PERMEASE"/>
    <property type="match status" value="1"/>
</dbReference>
<keyword evidence="5 8" id="KW-0812">Transmembrane</keyword>
<evidence type="ECO:0000256" key="4">
    <source>
        <dbReference type="ARBA" id="ARBA00022475"/>
    </source>
</evidence>
<comment type="caution">
    <text evidence="9">The sequence shown here is derived from an EMBL/GenBank/DDBJ whole genome shotgun (WGS) entry which is preliminary data.</text>
</comment>
<feature type="transmembrane region" description="Helical" evidence="8">
    <location>
        <begin position="6"/>
        <end position="22"/>
    </location>
</feature>
<protein>
    <recommendedName>
        <fullName evidence="8">L-lactate permease</fullName>
    </recommendedName>
</protein>
<feature type="transmembrane region" description="Helical" evidence="8">
    <location>
        <begin position="34"/>
        <end position="56"/>
    </location>
</feature>
<sequence length="499" mass="54231">MDLIRLVLAILPFLLFCILLIFRRSTSLIKISFVTLVLTTVIAVVFWYCSFSTVLISTTRGLIIAVDILLIIFGAIFFLEILRKNKVTESLAVHLDHFSSDIRVQVILLAWFLENFLEGIAGFGTPSTVVAPLLIVLGISPLKAVIIALLGNSTSVPFGAVGTPIRIGFAGIDIDLISIASTTALYNFVGLLVPTFMLWVLVSSKENRFALFKQALPFALWSGIAFVVPSYLVSLFGIEFPSILGSIIGVILVIITGRLGIFTPKPIYRNAKDIKNSSSPLSLKLSVLPYALFIFLLILAKFLLSNSTISVPWLSYSINLFNPGFVFIVSTLVVAYYSKIHWSQISKVARLALNKSIEPFLVIFAMSAVVQLMNNSANITHQLPSITQTLSMFFRTQFLPALAPFIGALGSFITGSATVSNLMFAPSIYSSSLFLGLDPIKILALTVVGAGAGNMIALADVLVAKTVAGVTNSLRDIILLLLPYCIIYLVLVALLGYFT</sequence>
<feature type="transmembrane region" description="Helical" evidence="8">
    <location>
        <begin position="62"/>
        <end position="82"/>
    </location>
</feature>
<comment type="function">
    <text evidence="8">Uptake of L-lactate across the membrane. Can also transport D-lactate and glycolate.</text>
</comment>
<evidence type="ECO:0000256" key="8">
    <source>
        <dbReference type="RuleBase" id="RU365092"/>
    </source>
</evidence>
<organism evidence="9 10">
    <name type="scientific">Candidatus Shapirobacteria bacterium GW2011_GWE1_38_10</name>
    <dbReference type="NCBI Taxonomy" id="1618488"/>
    <lineage>
        <taxon>Bacteria</taxon>
        <taxon>Candidatus Shapironibacteriota</taxon>
    </lineage>
</organism>
<dbReference type="InterPro" id="IPR003804">
    <property type="entry name" value="Lactate_perm"/>
</dbReference>
<reference evidence="9 10" key="1">
    <citation type="journal article" date="2015" name="Nature">
        <title>rRNA introns, odd ribosomes, and small enigmatic genomes across a large radiation of phyla.</title>
        <authorList>
            <person name="Brown C.T."/>
            <person name="Hug L.A."/>
            <person name="Thomas B.C."/>
            <person name="Sharon I."/>
            <person name="Castelle C.J."/>
            <person name="Singh A."/>
            <person name="Wilkins M.J."/>
            <person name="Williams K.H."/>
            <person name="Banfield J.F."/>
        </authorList>
    </citation>
    <scope>NUCLEOTIDE SEQUENCE [LARGE SCALE GENOMIC DNA]</scope>
</reference>
<feature type="transmembrane region" description="Helical" evidence="8">
    <location>
        <begin position="281"/>
        <end position="304"/>
    </location>
</feature>
<comment type="similarity">
    <text evidence="2 8">Belongs to the lactate permease family.</text>
</comment>
<keyword evidence="6 8" id="KW-1133">Transmembrane helix</keyword>
<accession>A0A0G0I328</accession>
<evidence type="ECO:0000313" key="9">
    <source>
        <dbReference type="EMBL" id="KKQ49718.1"/>
    </source>
</evidence>
<gene>
    <name evidence="9" type="ORF">US68_C0011G0025</name>
</gene>
<feature type="transmembrane region" description="Helical" evidence="8">
    <location>
        <begin position="477"/>
        <end position="498"/>
    </location>
</feature>
<dbReference type="Pfam" id="PF02652">
    <property type="entry name" value="Lactate_perm"/>
    <property type="match status" value="2"/>
</dbReference>
<evidence type="ECO:0000256" key="2">
    <source>
        <dbReference type="ARBA" id="ARBA00010100"/>
    </source>
</evidence>
<keyword evidence="7 8" id="KW-0472">Membrane</keyword>
<feature type="transmembrane region" description="Helical" evidence="8">
    <location>
        <begin position="397"/>
        <end position="419"/>
    </location>
</feature>
<keyword evidence="4 8" id="KW-1003">Cell membrane</keyword>
<keyword evidence="3 8" id="KW-0813">Transport</keyword>
<dbReference type="GO" id="GO:0005886">
    <property type="term" value="C:plasma membrane"/>
    <property type="evidence" value="ECO:0007669"/>
    <property type="project" value="UniProtKB-SubCell"/>
</dbReference>
<evidence type="ECO:0000256" key="7">
    <source>
        <dbReference type="ARBA" id="ARBA00023136"/>
    </source>
</evidence>
<feature type="transmembrane region" description="Helical" evidence="8">
    <location>
        <begin position="316"/>
        <end position="338"/>
    </location>
</feature>
<feature type="transmembrane region" description="Helical" evidence="8">
    <location>
        <begin position="243"/>
        <end position="261"/>
    </location>
</feature>
<dbReference type="GO" id="GO:0015295">
    <property type="term" value="F:solute:proton symporter activity"/>
    <property type="evidence" value="ECO:0007669"/>
    <property type="project" value="TreeGrafter"/>
</dbReference>
<feature type="transmembrane region" description="Helical" evidence="8">
    <location>
        <begin position="440"/>
        <end position="457"/>
    </location>
</feature>
<evidence type="ECO:0000256" key="5">
    <source>
        <dbReference type="ARBA" id="ARBA00022692"/>
    </source>
</evidence>